<dbReference type="InterPro" id="IPR050109">
    <property type="entry name" value="HTH-type_TetR-like_transc_reg"/>
</dbReference>
<dbReference type="InterPro" id="IPR009057">
    <property type="entry name" value="Homeodomain-like_sf"/>
</dbReference>
<dbReference type="RefSeq" id="WP_206009276.1">
    <property type="nucleotide sequence ID" value="NZ_CP070619.1"/>
</dbReference>
<keyword evidence="7" id="KW-1185">Reference proteome</keyword>
<name>A0A974W8Z0_9NOCA</name>
<dbReference type="Proteomes" id="UP000662986">
    <property type="component" value="Chromosome"/>
</dbReference>
<evidence type="ECO:0000256" key="4">
    <source>
        <dbReference type="PROSITE-ProRule" id="PRU00335"/>
    </source>
</evidence>
<reference evidence="6 7" key="1">
    <citation type="journal article" date="2021" name="Microbiol. Resour. Announc.">
        <title>Complete Genome Sequences of Two Rhodococcus sp. Strains with Large and Linear Chromosomes, Isolated from Apple Rhizosphere.</title>
        <authorList>
            <person name="Benning S."/>
            <person name="Brugnone N."/>
            <person name="Siani R."/>
            <person name="Kublik S."/>
            <person name="Schloter M."/>
            <person name="Rad V."/>
        </authorList>
    </citation>
    <scope>NUCLEOTIDE SEQUENCE [LARGE SCALE GENOMIC DNA]</scope>
    <source>
        <strain evidence="6 7">R79</strain>
    </source>
</reference>
<dbReference type="SUPFAM" id="SSF46689">
    <property type="entry name" value="Homeodomain-like"/>
    <property type="match status" value="1"/>
</dbReference>
<evidence type="ECO:0000256" key="3">
    <source>
        <dbReference type="ARBA" id="ARBA00023163"/>
    </source>
</evidence>
<dbReference type="PRINTS" id="PR00455">
    <property type="entry name" value="HTHTETR"/>
</dbReference>
<sequence>MVRQNNEYVSGGAVDTEQADWLTGGSRRVLAVERIHAAAADLMREQGIDGVSVDEVAARAGCSRATLYRYAGGKRTLVAAVMSRAADAVADHVEQALEPFEDSERIVEAILASLVAIRAEPALVRWFTGAHPRSTDEYLARAPELGRVAISLTRIAPDEEAAGWIVRVVLALLTWPLPDAAAERRTVERFVEPIFRIRASS</sequence>
<accession>A0A974W8Z0</accession>
<evidence type="ECO:0000313" key="6">
    <source>
        <dbReference type="EMBL" id="QSE92825.1"/>
    </source>
</evidence>
<dbReference type="Gene3D" id="1.10.357.10">
    <property type="entry name" value="Tetracycline Repressor, domain 2"/>
    <property type="match status" value="1"/>
</dbReference>
<keyword evidence="1" id="KW-0805">Transcription regulation</keyword>
<reference evidence="6 7" key="2">
    <citation type="journal article" date="2022" name="Arch. Microbiol.">
        <title>Rhodococcus pseudokoreensis sp. nov. isolated from the rhizosphere of young M26 apple rootstocks.</title>
        <authorList>
            <person name="Kampfer P."/>
            <person name="Glaeser S.P."/>
            <person name="Blom J."/>
            <person name="Wolf J."/>
            <person name="Benning S."/>
            <person name="Schloter M."/>
            <person name="Neumann-Schaal M."/>
        </authorList>
    </citation>
    <scope>NUCLEOTIDE SEQUENCE [LARGE SCALE GENOMIC DNA]</scope>
    <source>
        <strain evidence="6 7">R79</strain>
    </source>
</reference>
<evidence type="ECO:0000256" key="2">
    <source>
        <dbReference type="ARBA" id="ARBA00023125"/>
    </source>
</evidence>
<dbReference type="PANTHER" id="PTHR30055:SF234">
    <property type="entry name" value="HTH-TYPE TRANSCRIPTIONAL REGULATOR BETI"/>
    <property type="match status" value="1"/>
</dbReference>
<gene>
    <name evidence="6" type="ORF">JWS13_31650</name>
</gene>
<protein>
    <submittedName>
        <fullName evidence="6">TetR/AcrR family transcriptional regulator</fullName>
    </submittedName>
</protein>
<keyword evidence="3" id="KW-0804">Transcription</keyword>
<organism evidence="6 7">
    <name type="scientific">Rhodococcus pseudokoreensis</name>
    <dbReference type="NCBI Taxonomy" id="2811421"/>
    <lineage>
        <taxon>Bacteria</taxon>
        <taxon>Bacillati</taxon>
        <taxon>Actinomycetota</taxon>
        <taxon>Actinomycetes</taxon>
        <taxon>Mycobacteriales</taxon>
        <taxon>Nocardiaceae</taxon>
        <taxon>Rhodococcus</taxon>
    </lineage>
</organism>
<dbReference type="PANTHER" id="PTHR30055">
    <property type="entry name" value="HTH-TYPE TRANSCRIPTIONAL REGULATOR RUTR"/>
    <property type="match status" value="1"/>
</dbReference>
<dbReference type="Pfam" id="PF00440">
    <property type="entry name" value="TetR_N"/>
    <property type="match status" value="1"/>
</dbReference>
<dbReference type="PROSITE" id="PS50977">
    <property type="entry name" value="HTH_TETR_2"/>
    <property type="match status" value="1"/>
</dbReference>
<keyword evidence="2 4" id="KW-0238">DNA-binding</keyword>
<evidence type="ECO:0000259" key="5">
    <source>
        <dbReference type="PROSITE" id="PS50977"/>
    </source>
</evidence>
<evidence type="ECO:0000313" key="7">
    <source>
        <dbReference type="Proteomes" id="UP000662986"/>
    </source>
</evidence>
<dbReference type="InterPro" id="IPR001647">
    <property type="entry name" value="HTH_TetR"/>
</dbReference>
<dbReference type="EMBL" id="CP070619">
    <property type="protein sequence ID" value="QSE92825.1"/>
    <property type="molecule type" value="Genomic_DNA"/>
</dbReference>
<feature type="DNA-binding region" description="H-T-H motif" evidence="4">
    <location>
        <begin position="52"/>
        <end position="71"/>
    </location>
</feature>
<evidence type="ECO:0000256" key="1">
    <source>
        <dbReference type="ARBA" id="ARBA00023015"/>
    </source>
</evidence>
<feature type="domain" description="HTH tetR-type" evidence="5">
    <location>
        <begin position="29"/>
        <end position="89"/>
    </location>
</feature>
<proteinExistence type="predicted"/>